<accession>A0ABT8LA83</accession>
<dbReference type="InterPro" id="IPR003423">
    <property type="entry name" value="OMP_efflux"/>
</dbReference>
<keyword evidence="4" id="KW-1185">Reference proteome</keyword>
<dbReference type="RefSeq" id="WP_346759922.1">
    <property type="nucleotide sequence ID" value="NZ_JAUJEB010000005.1"/>
</dbReference>
<evidence type="ECO:0000313" key="3">
    <source>
        <dbReference type="EMBL" id="MDN5214583.1"/>
    </source>
</evidence>
<dbReference type="Gene3D" id="1.20.1600.10">
    <property type="entry name" value="Outer membrane efflux proteins (OEP)"/>
    <property type="match status" value="1"/>
</dbReference>
<dbReference type="EMBL" id="JAUJEB010000005">
    <property type="protein sequence ID" value="MDN5214583.1"/>
    <property type="molecule type" value="Genomic_DNA"/>
</dbReference>
<keyword evidence="2" id="KW-0175">Coiled coil</keyword>
<protein>
    <submittedName>
        <fullName evidence="3">TolC family protein</fullName>
    </submittedName>
</protein>
<evidence type="ECO:0000256" key="2">
    <source>
        <dbReference type="SAM" id="Coils"/>
    </source>
</evidence>
<dbReference type="PANTHER" id="PTHR30203">
    <property type="entry name" value="OUTER MEMBRANE CATION EFFLUX PROTEIN"/>
    <property type="match status" value="1"/>
</dbReference>
<name>A0ABT8LA83_9BACT</name>
<evidence type="ECO:0000313" key="4">
    <source>
        <dbReference type="Proteomes" id="UP001172083"/>
    </source>
</evidence>
<dbReference type="Proteomes" id="UP001172083">
    <property type="component" value="Unassembled WGS sequence"/>
</dbReference>
<feature type="coiled-coil region" evidence="2">
    <location>
        <begin position="300"/>
        <end position="334"/>
    </location>
</feature>
<proteinExistence type="inferred from homology"/>
<dbReference type="Pfam" id="PF02321">
    <property type="entry name" value="OEP"/>
    <property type="match status" value="2"/>
</dbReference>
<comment type="caution">
    <text evidence="3">The sequence shown here is derived from an EMBL/GenBank/DDBJ whole genome shotgun (WGS) entry which is preliminary data.</text>
</comment>
<gene>
    <name evidence="3" type="ORF">QQ020_21060</name>
</gene>
<organism evidence="3 4">
    <name type="scientific">Agaribacillus aureus</name>
    <dbReference type="NCBI Taxonomy" id="3051825"/>
    <lineage>
        <taxon>Bacteria</taxon>
        <taxon>Pseudomonadati</taxon>
        <taxon>Bacteroidota</taxon>
        <taxon>Cytophagia</taxon>
        <taxon>Cytophagales</taxon>
        <taxon>Splendidivirgaceae</taxon>
        <taxon>Agaribacillus</taxon>
    </lineage>
</organism>
<comment type="similarity">
    <text evidence="1">Belongs to the outer membrane factor (OMF) (TC 1.B.17) family.</text>
</comment>
<dbReference type="InterPro" id="IPR010131">
    <property type="entry name" value="MdtP/NodT-like"/>
</dbReference>
<evidence type="ECO:0000256" key="1">
    <source>
        <dbReference type="ARBA" id="ARBA00007613"/>
    </source>
</evidence>
<reference evidence="3" key="1">
    <citation type="submission" date="2023-06" db="EMBL/GenBank/DDBJ databases">
        <title>Genomic of Agaribacillus aureum.</title>
        <authorList>
            <person name="Wang G."/>
        </authorList>
    </citation>
    <scope>NUCLEOTIDE SEQUENCE</scope>
    <source>
        <strain evidence="3">BMA12</strain>
    </source>
</reference>
<dbReference type="SUPFAM" id="SSF56954">
    <property type="entry name" value="Outer membrane efflux proteins (OEP)"/>
    <property type="match status" value="1"/>
</dbReference>
<sequence>MKSKIIIIILLLAAHWSCGQDYPDYYLMKAAENNPGLKAEFNQYLAAMEQIPQAKAMPDPRITFDLFLQPIETRVGPQRAKLAVSQAFPWFGTLKAQGDMSAQLADARLKSFEDKKLQLFREVKTSYTQMYFIFKSKTLIKENLLLLQSFKELARVNFESGRTGFVNVLRVEMEEQELQQQLAFLDDSQQVEFENFKNLLNVPLDKLPDFPDTLREEKLNGISQSFYDSIISNNRQLQHLRLQTAARDKAVEVAGLIGKPSFTVGMSFINIGERSDVDIPDNGQDAFLLPQLGLNIPLHRKKYQAMKRQAVLQKESLEHQMEEESNRLATALKNFIAEHLDASRRLTLYQRLHNLAKQSLLLLQTEFSTGKTGFEEVLRMERKLLTYQLEIVKARVDVNKAVYNIDYLMGR</sequence>